<reference evidence="10 11" key="1">
    <citation type="submission" date="2014-06" db="EMBL/GenBank/DDBJ databases">
        <title>Evolutionary Origins and Diversification of the Mycorrhizal Mutualists.</title>
        <authorList>
            <consortium name="DOE Joint Genome Institute"/>
            <consortium name="Mycorrhizal Genomics Consortium"/>
            <person name="Kohler A."/>
            <person name="Kuo A."/>
            <person name="Nagy L.G."/>
            <person name="Floudas D."/>
            <person name="Copeland A."/>
            <person name="Barry K.W."/>
            <person name="Cichocki N."/>
            <person name="Veneault-Fourrey C."/>
            <person name="LaButti K."/>
            <person name="Lindquist E.A."/>
            <person name="Lipzen A."/>
            <person name="Lundell T."/>
            <person name="Morin E."/>
            <person name="Murat C."/>
            <person name="Riley R."/>
            <person name="Ohm R."/>
            <person name="Sun H."/>
            <person name="Tunlid A."/>
            <person name="Henrissat B."/>
            <person name="Grigoriev I.V."/>
            <person name="Hibbett D.S."/>
            <person name="Martin F."/>
        </authorList>
    </citation>
    <scope>NUCLEOTIDE SEQUENCE [LARGE SCALE GENOMIC DNA]</scope>
    <source>
        <strain evidence="10 11">SS14</strain>
    </source>
</reference>
<dbReference type="InterPro" id="IPR036236">
    <property type="entry name" value="Znf_C2H2_sf"/>
</dbReference>
<dbReference type="InterPro" id="IPR011009">
    <property type="entry name" value="Kinase-like_dom_sf"/>
</dbReference>
<evidence type="ECO:0000256" key="2">
    <source>
        <dbReference type="ARBA" id="ARBA00022723"/>
    </source>
</evidence>
<dbReference type="PROSITE" id="PS50157">
    <property type="entry name" value="ZINC_FINGER_C2H2_2"/>
    <property type="match status" value="2"/>
</dbReference>
<sequence>MSSYYNNGEQHSSQGQRNTTLPPIAQVFPDMFPRRRPAASPPSSNMPTPTPPPSSRRPDRTFAVFDTGMAPLREAPTPTIPLRETRTHDSCRRYVCEECGQRCPTPSALETHTRTHTGARPYICRYRGCRKDFTTSSNLKRHEATHTAESAFEDHPRRRILEYQTINPATIRKGQLVEVCIEFKAILTKCAKWKTIVIPRAIVILRRDIDRAYLKWRLEDTTLRGPRTPFIAQRKREREYMLSEEISVGEDEQRQAKRKDIARNQSDLTQEINAYEALKGLEGFPTYHGHGTMGGNQYIILGHVGCDLDRLLKRHPELFVKEVVTFLLILMIRRLQTLHSLNFIHGDIKPKNFCVSATSSSKPMLYMIDMGTVRRYSYRGQHLLEDKTPCSKTCTVNFASINTHKGKPLSRRDDLELFTYTVMALSPHGLPWDGLTTAEPLLKFTTSSHQDIEEQLYKGQPPGMDRTVYAAWLYAKTLDYYQEPDYELLTAMFLPL</sequence>
<evidence type="ECO:0000256" key="3">
    <source>
        <dbReference type="ARBA" id="ARBA00022737"/>
    </source>
</evidence>
<dbReference type="GO" id="GO:0000978">
    <property type="term" value="F:RNA polymerase II cis-regulatory region sequence-specific DNA binding"/>
    <property type="evidence" value="ECO:0007669"/>
    <property type="project" value="UniProtKB-ARBA"/>
</dbReference>
<dbReference type="GO" id="GO:0004674">
    <property type="term" value="F:protein serine/threonine kinase activity"/>
    <property type="evidence" value="ECO:0007669"/>
    <property type="project" value="UniProtKB-EC"/>
</dbReference>
<keyword evidence="5" id="KW-0862">Zinc</keyword>
<feature type="compositionally biased region" description="Polar residues" evidence="7">
    <location>
        <begin position="1"/>
        <end position="21"/>
    </location>
</feature>
<dbReference type="PROSITE" id="PS00028">
    <property type="entry name" value="ZINC_FINGER_C2H2_1"/>
    <property type="match status" value="2"/>
</dbReference>
<dbReference type="HOGENOM" id="CLU_550013_0_0_1"/>
<dbReference type="GO" id="GO:0008270">
    <property type="term" value="F:zinc ion binding"/>
    <property type="evidence" value="ECO:0007669"/>
    <property type="project" value="UniProtKB-KW"/>
</dbReference>
<dbReference type="PROSITE" id="PS50011">
    <property type="entry name" value="PROTEIN_KINASE_DOM"/>
    <property type="match status" value="1"/>
</dbReference>
<evidence type="ECO:0000256" key="7">
    <source>
        <dbReference type="SAM" id="MobiDB-lite"/>
    </source>
</evidence>
<gene>
    <name evidence="10" type="ORF">M422DRAFT_255243</name>
</gene>
<dbReference type="GO" id="GO:0005524">
    <property type="term" value="F:ATP binding"/>
    <property type="evidence" value="ECO:0007669"/>
    <property type="project" value="InterPro"/>
</dbReference>
<name>A0A0C9VT05_SPHS4</name>
<dbReference type="PROSITE" id="PS00108">
    <property type="entry name" value="PROTEIN_KINASE_ST"/>
    <property type="match status" value="1"/>
</dbReference>
<organism evidence="10 11">
    <name type="scientific">Sphaerobolus stellatus (strain SS14)</name>
    <dbReference type="NCBI Taxonomy" id="990650"/>
    <lineage>
        <taxon>Eukaryota</taxon>
        <taxon>Fungi</taxon>
        <taxon>Dikarya</taxon>
        <taxon>Basidiomycota</taxon>
        <taxon>Agaricomycotina</taxon>
        <taxon>Agaricomycetes</taxon>
        <taxon>Phallomycetidae</taxon>
        <taxon>Geastrales</taxon>
        <taxon>Sphaerobolaceae</taxon>
        <taxon>Sphaerobolus</taxon>
    </lineage>
</organism>
<dbReference type="Gene3D" id="1.10.510.10">
    <property type="entry name" value="Transferase(Phosphotransferase) domain 1"/>
    <property type="match status" value="1"/>
</dbReference>
<dbReference type="SUPFAM" id="SSF57667">
    <property type="entry name" value="beta-beta-alpha zinc fingers"/>
    <property type="match status" value="1"/>
</dbReference>
<evidence type="ECO:0000313" key="11">
    <source>
        <dbReference type="Proteomes" id="UP000054279"/>
    </source>
</evidence>
<dbReference type="EMBL" id="KN837135">
    <property type="protein sequence ID" value="KIJ41625.1"/>
    <property type="molecule type" value="Genomic_DNA"/>
</dbReference>
<feature type="region of interest" description="Disordered" evidence="7">
    <location>
        <begin position="1"/>
        <end position="61"/>
    </location>
</feature>
<feature type="domain" description="C2H2-type" evidence="9">
    <location>
        <begin position="122"/>
        <end position="151"/>
    </location>
</feature>
<dbReference type="OrthoDB" id="654211at2759"/>
<evidence type="ECO:0000259" key="8">
    <source>
        <dbReference type="PROSITE" id="PS50011"/>
    </source>
</evidence>
<dbReference type="InterPro" id="IPR008271">
    <property type="entry name" value="Ser/Thr_kinase_AS"/>
</dbReference>
<dbReference type="Gene3D" id="3.30.160.60">
    <property type="entry name" value="Classic Zinc Finger"/>
    <property type="match status" value="2"/>
</dbReference>
<feature type="domain" description="Protein kinase" evidence="8">
    <location>
        <begin position="216"/>
        <end position="496"/>
    </location>
</feature>
<evidence type="ECO:0000313" key="10">
    <source>
        <dbReference type="EMBL" id="KIJ41625.1"/>
    </source>
</evidence>
<proteinExistence type="predicted"/>
<dbReference type="GO" id="GO:0000981">
    <property type="term" value="F:DNA-binding transcription factor activity, RNA polymerase II-specific"/>
    <property type="evidence" value="ECO:0007669"/>
    <property type="project" value="UniProtKB-ARBA"/>
</dbReference>
<dbReference type="EC" id="2.7.11.1" evidence="1"/>
<evidence type="ECO:0000256" key="5">
    <source>
        <dbReference type="ARBA" id="ARBA00022833"/>
    </source>
</evidence>
<dbReference type="InterPro" id="IPR050235">
    <property type="entry name" value="CK1_Ser-Thr_kinase"/>
</dbReference>
<feature type="domain" description="C2H2-type" evidence="9">
    <location>
        <begin position="94"/>
        <end position="121"/>
    </location>
</feature>
<dbReference type="SUPFAM" id="SSF56112">
    <property type="entry name" value="Protein kinase-like (PK-like)"/>
    <property type="match status" value="1"/>
</dbReference>
<accession>A0A0C9VT05</accession>
<dbReference type="InterPro" id="IPR000719">
    <property type="entry name" value="Prot_kinase_dom"/>
</dbReference>
<keyword evidence="11" id="KW-1185">Reference proteome</keyword>
<dbReference type="AlphaFoldDB" id="A0A0C9VT05"/>
<dbReference type="Pfam" id="PF00096">
    <property type="entry name" value="zf-C2H2"/>
    <property type="match status" value="2"/>
</dbReference>
<evidence type="ECO:0000259" key="9">
    <source>
        <dbReference type="PROSITE" id="PS50157"/>
    </source>
</evidence>
<evidence type="ECO:0000256" key="4">
    <source>
        <dbReference type="ARBA" id="ARBA00022771"/>
    </source>
</evidence>
<dbReference type="PANTHER" id="PTHR11909">
    <property type="entry name" value="CASEIN KINASE-RELATED"/>
    <property type="match status" value="1"/>
</dbReference>
<dbReference type="FunFam" id="3.30.160.60:FF:000125">
    <property type="entry name" value="Putative zinc finger protein 143"/>
    <property type="match status" value="1"/>
</dbReference>
<dbReference type="SMART" id="SM00355">
    <property type="entry name" value="ZnF_C2H2"/>
    <property type="match status" value="2"/>
</dbReference>
<evidence type="ECO:0000256" key="1">
    <source>
        <dbReference type="ARBA" id="ARBA00012513"/>
    </source>
</evidence>
<keyword evidence="2" id="KW-0479">Metal-binding</keyword>
<evidence type="ECO:0000256" key="6">
    <source>
        <dbReference type="PROSITE-ProRule" id="PRU00042"/>
    </source>
</evidence>
<dbReference type="Proteomes" id="UP000054279">
    <property type="component" value="Unassembled WGS sequence"/>
</dbReference>
<keyword evidence="4 6" id="KW-0863">Zinc-finger</keyword>
<dbReference type="InterPro" id="IPR013087">
    <property type="entry name" value="Znf_C2H2_type"/>
</dbReference>
<keyword evidence="3" id="KW-0677">Repeat</keyword>
<protein>
    <recommendedName>
        <fullName evidence="1">non-specific serine/threonine protein kinase</fullName>
        <ecNumber evidence="1">2.7.11.1</ecNumber>
    </recommendedName>
</protein>